<dbReference type="Gene3D" id="2.170.120.20">
    <property type="entry name" value="Ribosomal protein L25, beta domain"/>
    <property type="match status" value="1"/>
</dbReference>
<dbReference type="GO" id="GO:0003735">
    <property type="term" value="F:structural constituent of ribosome"/>
    <property type="evidence" value="ECO:0007669"/>
    <property type="project" value="InterPro"/>
</dbReference>
<evidence type="ECO:0000256" key="3">
    <source>
        <dbReference type="ARBA" id="ARBA00022980"/>
    </source>
</evidence>
<keyword evidence="10" id="KW-1185">Reference proteome</keyword>
<dbReference type="Gene3D" id="2.40.240.10">
    <property type="entry name" value="Ribosomal Protein L25, Chain P"/>
    <property type="match status" value="1"/>
</dbReference>
<sequence length="204" mass="22543">MALTIQAQRREARPKALKTKLRKQGRVPGVFYGKGKDPQLLHVDELQLARCLQQGAATSVIQLQLDDQTYPVIIREWQRDELKDKLLHVDFYAVEMDEPIDTEVPLVLKGEPKGVKEGGVLQHQLHEVEIRALPDRIPEVLTLDVSGLEIGDTVTLQAVKLPEGVKLLSDPDEVVAAVTRPQVAGTDDGESEAETTAETETVNS</sequence>
<evidence type="ECO:0000259" key="7">
    <source>
        <dbReference type="Pfam" id="PF01386"/>
    </source>
</evidence>
<dbReference type="NCBIfam" id="TIGR00731">
    <property type="entry name" value="bL25_bact_ctc"/>
    <property type="match status" value="1"/>
</dbReference>
<dbReference type="InterPro" id="IPR020056">
    <property type="entry name" value="Rbsml_bL25/Gln-tRNA_synth_N"/>
</dbReference>
<dbReference type="InterPro" id="IPR037121">
    <property type="entry name" value="Ribosomal_bL25_C"/>
</dbReference>
<keyword evidence="2 5" id="KW-0694">RNA-binding</keyword>
<dbReference type="RefSeq" id="WP_212773691.1">
    <property type="nucleotide sequence ID" value="NZ_AP024601.1"/>
</dbReference>
<dbReference type="GO" id="GO:0022625">
    <property type="term" value="C:cytosolic large ribosomal subunit"/>
    <property type="evidence" value="ECO:0007669"/>
    <property type="project" value="TreeGrafter"/>
</dbReference>
<dbReference type="InterPro" id="IPR020057">
    <property type="entry name" value="Ribosomal_bL25_b-dom"/>
</dbReference>
<dbReference type="Proteomes" id="UP000677436">
    <property type="component" value="Chromosome"/>
</dbReference>
<evidence type="ECO:0000256" key="2">
    <source>
        <dbReference type="ARBA" id="ARBA00022884"/>
    </source>
</evidence>
<dbReference type="PANTHER" id="PTHR33284:SF1">
    <property type="entry name" value="RIBOSOMAL PROTEIN L25_GLN-TRNA SYNTHETASE, ANTI-CODON-BINDING DOMAIN-CONTAINING PROTEIN"/>
    <property type="match status" value="1"/>
</dbReference>
<dbReference type="CDD" id="cd00495">
    <property type="entry name" value="Ribosomal_L25_TL5_CTC"/>
    <property type="match status" value="1"/>
</dbReference>
<keyword evidence="1 5" id="KW-0699">rRNA-binding</keyword>
<comment type="subunit">
    <text evidence="5">Part of the 50S ribosomal subunit; part of the 5S rRNA/L5/L18/L25 subcomplex. Contacts the 5S rRNA. Binds to the 5S rRNA independently of L5 and L18.</text>
</comment>
<accession>A0A8D5UBX3</accession>
<dbReference type="Pfam" id="PF01386">
    <property type="entry name" value="Ribosomal_L25p"/>
    <property type="match status" value="1"/>
</dbReference>
<proteinExistence type="inferred from homology"/>
<gene>
    <name evidence="5 9" type="primary">rplY</name>
    <name evidence="5" type="synonym">ctc</name>
    <name evidence="9" type="ORF">JIR001_00680</name>
</gene>
<dbReference type="SUPFAM" id="SSF50715">
    <property type="entry name" value="Ribosomal protein L25-like"/>
    <property type="match status" value="1"/>
</dbReference>
<dbReference type="KEGG" id="pabs:JIR001_00680"/>
<evidence type="ECO:0000259" key="8">
    <source>
        <dbReference type="Pfam" id="PF14693"/>
    </source>
</evidence>
<organism evidence="9 10">
    <name type="scientific">Polycladomyces abyssicola</name>
    <dbReference type="NCBI Taxonomy" id="1125966"/>
    <lineage>
        <taxon>Bacteria</taxon>
        <taxon>Bacillati</taxon>
        <taxon>Bacillota</taxon>
        <taxon>Bacilli</taxon>
        <taxon>Bacillales</taxon>
        <taxon>Thermoactinomycetaceae</taxon>
        <taxon>Polycladomyces</taxon>
    </lineage>
</organism>
<dbReference type="AlphaFoldDB" id="A0A8D5UBX3"/>
<reference evidence="9" key="2">
    <citation type="journal article" date="2021" name="Microbiol. Resour. Announc.">
        <title>Complete Genome Sequence of Polycladomyces abyssicola JIR-001T, Isolated from Hemipelagic Sediment in Deep Seawater.</title>
        <authorList>
            <person name="Tsubouchi T."/>
            <person name="Kaneko Y."/>
        </authorList>
    </citation>
    <scope>NUCLEOTIDE SEQUENCE</scope>
    <source>
        <strain evidence="9">JIR-001</strain>
    </source>
</reference>
<evidence type="ECO:0000256" key="5">
    <source>
        <dbReference type="HAMAP-Rule" id="MF_01334"/>
    </source>
</evidence>
<dbReference type="NCBIfam" id="NF004133">
    <property type="entry name" value="PRK05618.2-4"/>
    <property type="match status" value="1"/>
</dbReference>
<evidence type="ECO:0000256" key="4">
    <source>
        <dbReference type="ARBA" id="ARBA00023274"/>
    </source>
</evidence>
<dbReference type="GO" id="GO:0006412">
    <property type="term" value="P:translation"/>
    <property type="evidence" value="ECO:0007669"/>
    <property type="project" value="UniProtKB-UniRule"/>
</dbReference>
<dbReference type="HAMAP" id="MF_01334">
    <property type="entry name" value="Ribosomal_bL25_CTC"/>
    <property type="match status" value="1"/>
</dbReference>
<protein>
    <recommendedName>
        <fullName evidence="5">Large ribosomal subunit protein bL25</fullName>
    </recommendedName>
    <alternativeName>
        <fullName evidence="5">General stress protein CTC</fullName>
    </alternativeName>
</protein>
<feature type="region of interest" description="Disordered" evidence="6">
    <location>
        <begin position="181"/>
        <end position="204"/>
    </location>
</feature>
<dbReference type="InterPro" id="IPR029751">
    <property type="entry name" value="Ribosomal_L25_dom"/>
</dbReference>
<evidence type="ECO:0000313" key="10">
    <source>
        <dbReference type="Proteomes" id="UP000677436"/>
    </source>
</evidence>
<dbReference type="EMBL" id="AP024601">
    <property type="protein sequence ID" value="BCU80285.1"/>
    <property type="molecule type" value="Genomic_DNA"/>
</dbReference>
<feature type="compositionally biased region" description="Acidic residues" evidence="6">
    <location>
        <begin position="187"/>
        <end position="197"/>
    </location>
</feature>
<dbReference type="PANTHER" id="PTHR33284">
    <property type="entry name" value="RIBOSOMAL PROTEIN L25/GLN-TRNA SYNTHETASE, ANTI-CODON-BINDING DOMAIN-CONTAINING PROTEIN"/>
    <property type="match status" value="1"/>
</dbReference>
<comment type="similarity">
    <text evidence="5">Belongs to the bacterial ribosomal protein bL25 family. CTC subfamily.</text>
</comment>
<name>A0A8D5UBX3_9BACL</name>
<evidence type="ECO:0000256" key="1">
    <source>
        <dbReference type="ARBA" id="ARBA00022730"/>
    </source>
</evidence>
<dbReference type="Pfam" id="PF14693">
    <property type="entry name" value="Ribosomal_TL5_C"/>
    <property type="match status" value="1"/>
</dbReference>
<evidence type="ECO:0000313" key="9">
    <source>
        <dbReference type="EMBL" id="BCU80285.1"/>
    </source>
</evidence>
<dbReference type="InterPro" id="IPR011035">
    <property type="entry name" value="Ribosomal_bL25/Gln-tRNA_synth"/>
</dbReference>
<keyword evidence="4 5" id="KW-0687">Ribonucleoprotein</keyword>
<comment type="function">
    <text evidence="5">This is one of the proteins that binds to the 5S RNA in the ribosome where it forms part of the central protuberance.</text>
</comment>
<feature type="domain" description="Large ribosomal subunit protein bL25 beta" evidence="8">
    <location>
        <begin position="100"/>
        <end position="182"/>
    </location>
</feature>
<evidence type="ECO:0000256" key="6">
    <source>
        <dbReference type="SAM" id="MobiDB-lite"/>
    </source>
</evidence>
<reference evidence="9" key="1">
    <citation type="journal article" date="2013" name="Int. J. Syst. Evol. Microbiol.">
        <title>Polycladomyces abyssicola gen. nov., sp. nov., a thermophilic filamentous bacterium isolated from hemipelagic sediment.</title>
        <authorList>
            <person name="Tsubouchi T."/>
            <person name="Shimane Y."/>
            <person name="Mori K."/>
            <person name="Usui K."/>
            <person name="Hiraki T."/>
            <person name="Tame A."/>
            <person name="Uematsu K."/>
            <person name="Maruyama T."/>
            <person name="Hatada Y."/>
        </authorList>
    </citation>
    <scope>NUCLEOTIDE SEQUENCE</scope>
    <source>
        <strain evidence="9">JIR-001</strain>
    </source>
</reference>
<dbReference type="InterPro" id="IPR001021">
    <property type="entry name" value="Ribosomal_bL25_long"/>
</dbReference>
<keyword evidence="3 5" id="KW-0689">Ribosomal protein</keyword>
<feature type="domain" description="Large ribosomal subunit protein bL25 L25" evidence="7">
    <location>
        <begin position="5"/>
        <end position="91"/>
    </location>
</feature>
<dbReference type="GO" id="GO:0008097">
    <property type="term" value="F:5S rRNA binding"/>
    <property type="evidence" value="ECO:0007669"/>
    <property type="project" value="InterPro"/>
</dbReference>
<dbReference type="InterPro" id="IPR020930">
    <property type="entry name" value="Ribosomal_uL5_bac-type"/>
</dbReference>